<evidence type="ECO:0000259" key="1">
    <source>
        <dbReference type="SMART" id="SM00583"/>
    </source>
</evidence>
<dbReference type="PANTHER" id="PTHR23362">
    <property type="entry name" value="L-PLASTIN-RELATED"/>
    <property type="match status" value="1"/>
</dbReference>
<dbReference type="InterPro" id="IPR006570">
    <property type="entry name" value="SPK_dom"/>
</dbReference>
<reference evidence="2" key="2">
    <citation type="submission" date="2022-06" db="UniProtKB">
        <authorList>
            <consortium name="EnsemblMetazoa"/>
        </authorList>
    </citation>
    <scope>IDENTIFICATION</scope>
    <source>
        <strain evidence="2">DF5081</strain>
    </source>
</reference>
<protein>
    <submittedName>
        <fullName evidence="2">SPK domain-containing protein</fullName>
    </submittedName>
</protein>
<evidence type="ECO:0000313" key="3">
    <source>
        <dbReference type="Proteomes" id="UP000005237"/>
    </source>
</evidence>
<keyword evidence="3" id="KW-1185">Reference proteome</keyword>
<dbReference type="Proteomes" id="UP000005237">
    <property type="component" value="Unassembled WGS sequence"/>
</dbReference>
<reference evidence="3" key="1">
    <citation type="submission" date="2010-08" db="EMBL/GenBank/DDBJ databases">
        <authorList>
            <consortium name="Caenorhabditis japonica Sequencing Consortium"/>
            <person name="Wilson R.K."/>
        </authorList>
    </citation>
    <scope>NUCLEOTIDE SEQUENCE [LARGE SCALE GENOMIC DNA]</scope>
    <source>
        <strain evidence="3">DF5081</strain>
    </source>
</reference>
<sequence>MRPAEPRSVLNACNNRLYFTELEDWKIIQYVVEKAKKAEFPVRRRKFFSECKAATKVRRPIRVMEERFLTALAPKLVKMSGFDTETKVRVLFALSVPIDPEFLEEVIKVSIEIRVSEKGLICTYRNKNVILRRQPAVKQNMLASGSNYFGSEGGLTEFPLLVPKLHGAERVQINVKVEDEEPSSSTPTPTLQTMSVKSVLERIRDVIGSLNLQPLLGVFEKFYTASAVCTDKKSQVSSISMALETALTLSVLQISSPVTPQPGPESMSLKNYLTTFKRIVFDFEYHEFSVLRERICEIEQSMKGGDERIAISTIEQVFETLLVMISC</sequence>
<evidence type="ECO:0000313" key="2">
    <source>
        <dbReference type="EnsemblMetazoa" id="CJA38146.1"/>
    </source>
</evidence>
<organism evidence="2 3">
    <name type="scientific">Caenorhabditis japonica</name>
    <dbReference type="NCBI Taxonomy" id="281687"/>
    <lineage>
        <taxon>Eukaryota</taxon>
        <taxon>Metazoa</taxon>
        <taxon>Ecdysozoa</taxon>
        <taxon>Nematoda</taxon>
        <taxon>Chromadorea</taxon>
        <taxon>Rhabditida</taxon>
        <taxon>Rhabditina</taxon>
        <taxon>Rhabditomorpha</taxon>
        <taxon>Rhabditoidea</taxon>
        <taxon>Rhabditidae</taxon>
        <taxon>Peloderinae</taxon>
        <taxon>Caenorhabditis</taxon>
    </lineage>
</organism>
<proteinExistence type="predicted"/>
<dbReference type="PANTHER" id="PTHR23362:SF0">
    <property type="entry name" value="CALPONIN-HOMOLOGY (CH) DOMAIN-CONTAINING PROTEIN-RELATED"/>
    <property type="match status" value="1"/>
</dbReference>
<dbReference type="SMART" id="SM00583">
    <property type="entry name" value="SPK"/>
    <property type="match status" value="1"/>
</dbReference>
<dbReference type="EnsemblMetazoa" id="CJA38146.1">
    <property type="protein sequence ID" value="CJA38146.1"/>
    <property type="gene ID" value="WBGene00213993"/>
</dbReference>
<dbReference type="AlphaFoldDB" id="A0A8R1EQ69"/>
<name>A0A8R1EQ69_CAEJA</name>
<feature type="domain" description="SPK" evidence="1">
    <location>
        <begin position="23"/>
        <end position="133"/>
    </location>
</feature>
<dbReference type="Pfam" id="PF04435">
    <property type="entry name" value="SPK"/>
    <property type="match status" value="1"/>
</dbReference>
<dbReference type="InterPro" id="IPR053315">
    <property type="entry name" value="Peptidase_C14A"/>
</dbReference>
<accession>A0A8R1EQ69</accession>